<proteinExistence type="predicted"/>
<evidence type="ECO:0000313" key="2">
    <source>
        <dbReference type="Proteomes" id="UP000318413"/>
    </source>
</evidence>
<dbReference type="AlphaFoldDB" id="A0A502CE84"/>
<dbReference type="Proteomes" id="UP000318413">
    <property type="component" value="Unassembled WGS sequence"/>
</dbReference>
<keyword evidence="2" id="KW-1185">Reference proteome</keyword>
<comment type="caution">
    <text evidence="1">The sequence shown here is derived from an EMBL/GenBank/DDBJ whole genome shotgun (WGS) entry which is preliminary data.</text>
</comment>
<name>A0A502CE84_9SPHN</name>
<gene>
    <name evidence="1" type="ORF">EAH84_13070</name>
</gene>
<sequence>MTFTLFGREHHCLTAKDALVEILGKLAARDPEKLPALAEAVRTPKLNVIARMPSDINPGRPDLARAAEFAPGWFVGLNISNRQKMTIIRSACAVFELALPADLDVNLPNS</sequence>
<protein>
    <submittedName>
        <fullName evidence="1">Uncharacterized protein</fullName>
    </submittedName>
</protein>
<reference evidence="1 2" key="1">
    <citation type="journal article" date="2019" name="Environ. Microbiol.">
        <title>Species interactions and distinct microbial communities in high Arctic permafrost affected cryosols are associated with the CH4 and CO2 gas fluxes.</title>
        <authorList>
            <person name="Altshuler I."/>
            <person name="Hamel J."/>
            <person name="Turney S."/>
            <person name="Magnuson E."/>
            <person name="Levesque R."/>
            <person name="Greer C."/>
            <person name="Whyte L.G."/>
        </authorList>
    </citation>
    <scope>NUCLEOTIDE SEQUENCE [LARGE SCALE GENOMIC DNA]</scope>
    <source>
        <strain evidence="1 2">S5.1</strain>
    </source>
</reference>
<organism evidence="1 2">
    <name type="scientific">Sphingomonas oligophenolica</name>
    <dbReference type="NCBI Taxonomy" id="301154"/>
    <lineage>
        <taxon>Bacteria</taxon>
        <taxon>Pseudomonadati</taxon>
        <taxon>Pseudomonadota</taxon>
        <taxon>Alphaproteobacteria</taxon>
        <taxon>Sphingomonadales</taxon>
        <taxon>Sphingomonadaceae</taxon>
        <taxon>Sphingomonas</taxon>
    </lineage>
</organism>
<evidence type="ECO:0000313" key="1">
    <source>
        <dbReference type="EMBL" id="TPG10031.1"/>
    </source>
</evidence>
<accession>A0A502CE84</accession>
<dbReference type="EMBL" id="RCZK01000012">
    <property type="protein sequence ID" value="TPG10031.1"/>
    <property type="molecule type" value="Genomic_DNA"/>
</dbReference>